<dbReference type="FunFam" id="3.90.76.10:FF:000001">
    <property type="entry name" value="Oligopeptide ABC transporter substrate-binding protein"/>
    <property type="match status" value="1"/>
</dbReference>
<keyword evidence="3" id="KW-0813">Transport</keyword>
<evidence type="ECO:0000313" key="7">
    <source>
        <dbReference type="EMBL" id="QTX32658.1"/>
    </source>
</evidence>
<dbReference type="SUPFAM" id="SSF53850">
    <property type="entry name" value="Periplasmic binding protein-like II"/>
    <property type="match status" value="1"/>
</dbReference>
<dbReference type="AlphaFoldDB" id="A0A9Q7AD45"/>
<dbReference type="PANTHER" id="PTHR30290:SF10">
    <property type="entry name" value="PERIPLASMIC OLIGOPEPTIDE-BINDING PROTEIN-RELATED"/>
    <property type="match status" value="1"/>
</dbReference>
<dbReference type="GO" id="GO:1904680">
    <property type="term" value="F:peptide transmembrane transporter activity"/>
    <property type="evidence" value="ECO:0007669"/>
    <property type="project" value="TreeGrafter"/>
</dbReference>
<feature type="chain" id="PRO_5040465819" evidence="5">
    <location>
        <begin position="28"/>
        <end position="539"/>
    </location>
</feature>
<dbReference type="GO" id="GO:0042597">
    <property type="term" value="C:periplasmic space"/>
    <property type="evidence" value="ECO:0007669"/>
    <property type="project" value="UniProtKB-ARBA"/>
</dbReference>
<feature type="domain" description="Solute-binding protein family 5" evidence="6">
    <location>
        <begin position="72"/>
        <end position="456"/>
    </location>
</feature>
<dbReference type="CDD" id="cd08504">
    <property type="entry name" value="PBP2_OppA"/>
    <property type="match status" value="1"/>
</dbReference>
<dbReference type="Gene3D" id="3.10.105.10">
    <property type="entry name" value="Dipeptide-binding Protein, Domain 3"/>
    <property type="match status" value="1"/>
</dbReference>
<dbReference type="InterPro" id="IPR039424">
    <property type="entry name" value="SBP_5"/>
</dbReference>
<keyword evidence="8" id="KW-1185">Reference proteome</keyword>
<protein>
    <submittedName>
        <fullName evidence="7">Peptide ABC transporter substrate-binding protein</fullName>
    </submittedName>
</protein>
<dbReference type="KEGG" id="aram:KAR29_01570"/>
<name>A0A9Q7AD45_9BACT</name>
<comment type="subcellular location">
    <subcellularLocation>
        <location evidence="1">Cell envelope</location>
    </subcellularLocation>
</comment>
<evidence type="ECO:0000256" key="4">
    <source>
        <dbReference type="ARBA" id="ARBA00022729"/>
    </source>
</evidence>
<dbReference type="InterPro" id="IPR000914">
    <property type="entry name" value="SBP_5_dom"/>
</dbReference>
<dbReference type="Proteomes" id="UP000671879">
    <property type="component" value="Chromosome"/>
</dbReference>
<comment type="similarity">
    <text evidence="2">Belongs to the bacterial solute-binding protein 5 family.</text>
</comment>
<evidence type="ECO:0000256" key="1">
    <source>
        <dbReference type="ARBA" id="ARBA00004196"/>
    </source>
</evidence>
<dbReference type="GO" id="GO:0015833">
    <property type="term" value="P:peptide transport"/>
    <property type="evidence" value="ECO:0007669"/>
    <property type="project" value="TreeGrafter"/>
</dbReference>
<dbReference type="GO" id="GO:0043190">
    <property type="term" value="C:ATP-binding cassette (ABC) transporter complex"/>
    <property type="evidence" value="ECO:0007669"/>
    <property type="project" value="InterPro"/>
</dbReference>
<dbReference type="InterPro" id="IPR030678">
    <property type="entry name" value="Peptide/Ni-bd"/>
</dbReference>
<dbReference type="Gene3D" id="3.90.76.10">
    <property type="entry name" value="Dipeptide-binding Protein, Domain 1"/>
    <property type="match status" value="1"/>
</dbReference>
<dbReference type="GO" id="GO:0030313">
    <property type="term" value="C:cell envelope"/>
    <property type="evidence" value="ECO:0007669"/>
    <property type="project" value="UniProtKB-SubCell"/>
</dbReference>
<evidence type="ECO:0000259" key="6">
    <source>
        <dbReference type="Pfam" id="PF00496"/>
    </source>
</evidence>
<evidence type="ECO:0000256" key="3">
    <source>
        <dbReference type="ARBA" id="ARBA00022448"/>
    </source>
</evidence>
<dbReference type="EMBL" id="CP072943">
    <property type="protein sequence ID" value="QTX32658.1"/>
    <property type="molecule type" value="Genomic_DNA"/>
</dbReference>
<dbReference type="Pfam" id="PF00496">
    <property type="entry name" value="SBP_bac_5"/>
    <property type="match status" value="1"/>
</dbReference>
<dbReference type="Gene3D" id="3.40.190.10">
    <property type="entry name" value="Periplasmic binding protein-like II"/>
    <property type="match status" value="1"/>
</dbReference>
<evidence type="ECO:0000313" key="8">
    <source>
        <dbReference type="Proteomes" id="UP000671879"/>
    </source>
</evidence>
<keyword evidence="4 5" id="KW-0732">Signal</keyword>
<dbReference type="PIRSF" id="PIRSF002741">
    <property type="entry name" value="MppA"/>
    <property type="match status" value="1"/>
</dbReference>
<evidence type="ECO:0000256" key="5">
    <source>
        <dbReference type="SAM" id="SignalP"/>
    </source>
</evidence>
<accession>A0A9Q7AD45</accession>
<evidence type="ECO:0000256" key="2">
    <source>
        <dbReference type="ARBA" id="ARBA00005695"/>
    </source>
</evidence>
<sequence length="539" mass="61159">MRTVSRKIFVALVAMIALASVASVAPARDREFAFSVKSEVPGMDPQKANALPSMVIGVHVLEGLVRVHDGKILPAMAESWDISPDGLVYTFHLRDARWSDGKAVTARDFEYSFRRLLDPATAAEYAFAAYGIVNGKAFNKGDIADPGQIGVRAVDDRTFEVRLEEPMDYFLSYLQLMCFLPSRQDIVEREKEGFATAADRMVYNGPFLIGEWKHEQVMVLEKNPHYWNGDAVGLDRVTIHQIYEQNTALSLFESGELDMVDIPANLYGGYAASGKAQVSLTGANDWIKVNVRPNPERPWLADRDFRKALAWAINRDEYVKIATRDLYLPNLRYVLPIVAGAEKPYAEEYPLEYYSRTGDGDRARAHLKKAMERLGIDDPSKISVTYLIQDEEECRRMAETLQDQIQRTLGITFNVQIVTRKQRYLMEGQADYDLVYSGWAPDFDDPLTYLEIWGSDISHNNSGWGNRAFDDLIAASRRETDHRRRLDLLFEAEKILLDEAPLIPLQLRRRAWLTRPGIKGISRPFVGADLDFLFATVED</sequence>
<organism evidence="7 8">
    <name type="scientific">Aminithiophilus ramosus</name>
    <dbReference type="NCBI Taxonomy" id="3029084"/>
    <lineage>
        <taxon>Bacteria</taxon>
        <taxon>Thermotogati</taxon>
        <taxon>Synergistota</taxon>
        <taxon>Synergistia</taxon>
        <taxon>Synergistales</taxon>
        <taxon>Aminithiophilaceae</taxon>
        <taxon>Aminithiophilus</taxon>
    </lineage>
</organism>
<dbReference type="RefSeq" id="WP_274373908.1">
    <property type="nucleotide sequence ID" value="NZ_CP072943.1"/>
</dbReference>
<dbReference type="PANTHER" id="PTHR30290">
    <property type="entry name" value="PERIPLASMIC BINDING COMPONENT OF ABC TRANSPORTER"/>
    <property type="match status" value="1"/>
</dbReference>
<proteinExistence type="inferred from homology"/>
<reference evidence="8" key="1">
    <citation type="submission" date="2021-04" db="EMBL/GenBank/DDBJ databases">
        <title>A novel Synergistetes isolate from a pyrite-forming mixed culture.</title>
        <authorList>
            <person name="Bunk B."/>
            <person name="Sproer C."/>
            <person name="Spring S."/>
            <person name="Pester M."/>
        </authorList>
    </citation>
    <scope>NUCLEOTIDE SEQUENCE [LARGE SCALE GENOMIC DNA]</scope>
    <source>
        <strain evidence="8">J.5.4.2-T.3.5.2</strain>
    </source>
</reference>
<gene>
    <name evidence="7" type="ORF">KAR29_01570</name>
</gene>
<feature type="signal peptide" evidence="5">
    <location>
        <begin position="1"/>
        <end position="27"/>
    </location>
</feature>